<feature type="transmembrane region" description="Helical" evidence="6">
    <location>
        <begin position="212"/>
        <end position="232"/>
    </location>
</feature>
<keyword evidence="2 6" id="KW-0812">Transmembrane</keyword>
<feature type="transmembrane region" description="Helical" evidence="6">
    <location>
        <begin position="469"/>
        <end position="491"/>
    </location>
</feature>
<evidence type="ECO:0000259" key="7">
    <source>
        <dbReference type="PROSITE" id="PS50850"/>
    </source>
</evidence>
<dbReference type="InterPro" id="IPR011701">
    <property type="entry name" value="MFS"/>
</dbReference>
<evidence type="ECO:0000256" key="3">
    <source>
        <dbReference type="ARBA" id="ARBA00022989"/>
    </source>
</evidence>
<dbReference type="GO" id="GO:0005886">
    <property type="term" value="C:plasma membrane"/>
    <property type="evidence" value="ECO:0007669"/>
    <property type="project" value="TreeGrafter"/>
</dbReference>
<protein>
    <submittedName>
        <fullName evidence="8">Efflux pump radE</fullName>
    </submittedName>
</protein>
<keyword evidence="3 6" id="KW-1133">Transmembrane helix</keyword>
<dbReference type="SUPFAM" id="SSF103473">
    <property type="entry name" value="MFS general substrate transporter"/>
    <property type="match status" value="1"/>
</dbReference>
<evidence type="ECO:0000313" key="9">
    <source>
        <dbReference type="Proteomes" id="UP000660729"/>
    </source>
</evidence>
<feature type="transmembrane region" description="Helical" evidence="6">
    <location>
        <begin position="177"/>
        <end position="200"/>
    </location>
</feature>
<feature type="transmembrane region" description="Helical" evidence="6">
    <location>
        <begin position="238"/>
        <end position="256"/>
    </location>
</feature>
<dbReference type="Pfam" id="PF07690">
    <property type="entry name" value="MFS_1"/>
    <property type="match status" value="1"/>
</dbReference>
<comment type="caution">
    <text evidence="8">The sequence shown here is derived from an EMBL/GenBank/DDBJ whole genome shotgun (WGS) entry which is preliminary data.</text>
</comment>
<feature type="transmembrane region" description="Helical" evidence="6">
    <location>
        <begin position="497"/>
        <end position="519"/>
    </location>
</feature>
<evidence type="ECO:0000313" key="8">
    <source>
        <dbReference type="EMBL" id="KAF7185563.1"/>
    </source>
</evidence>
<evidence type="ECO:0000256" key="1">
    <source>
        <dbReference type="ARBA" id="ARBA00004141"/>
    </source>
</evidence>
<name>A0A8H6VAZ3_9PEZI</name>
<feature type="domain" description="Major facilitator superfamily (MFS) profile" evidence="7">
    <location>
        <begin position="78"/>
        <end position="526"/>
    </location>
</feature>
<feature type="transmembrane region" description="Helical" evidence="6">
    <location>
        <begin position="401"/>
        <end position="423"/>
    </location>
</feature>
<dbReference type="OrthoDB" id="3623638at2759"/>
<feature type="transmembrane region" description="Helical" evidence="6">
    <location>
        <begin position="79"/>
        <end position="103"/>
    </location>
</feature>
<keyword evidence="4 6" id="KW-0472">Membrane</keyword>
<dbReference type="EMBL" id="JABCIY010000316">
    <property type="protein sequence ID" value="KAF7185563.1"/>
    <property type="molecule type" value="Genomic_DNA"/>
</dbReference>
<proteinExistence type="predicted"/>
<keyword evidence="9" id="KW-1185">Reference proteome</keyword>
<dbReference type="PANTHER" id="PTHR23502">
    <property type="entry name" value="MAJOR FACILITATOR SUPERFAMILY"/>
    <property type="match status" value="1"/>
</dbReference>
<comment type="subcellular location">
    <subcellularLocation>
        <location evidence="1">Membrane</location>
        <topology evidence="1">Multi-pass membrane protein</topology>
    </subcellularLocation>
</comment>
<sequence>MDDIKDKDSTGRASAEHTEHASQEVQHQADEVNLKSSHLPDSAPVTHKLTRHGRRELIPQPSDDPRDPLNWSPRQKWTIFTIMIYGTFCGIATAVANVLATTVQAEDWGVTPTEAAYSISCVLAGIILGPVLLVPLVRVFGIMSCCFWSTIIVALTSIWSALSTGPNGYSSFLASRFIAGLFSATVQVFTSGVIADLFFVHQRGKAFAIYSALYMIAQVGGPTFSGYIVEFVEWPVCFWWTVGANLLAAGLFLGLGEDTNWDRENQKPIAKEDASEGSWMGRRIALFFPGTKVTASTGRWSNIWNSLKATFFIGISPVTILAGLYGLVFQGWFIMVGVQIPIILSEPPSQGGYGFSPLGVSNFYFSAWIGALFGVAYGILVNDRFPKLLQKRNSGIWRVEYRLHCAWLPSLVVGPIGCGIFGAALLYHWHYIVLALAEVFIVFAAVAAVPPQTNYIIEIWKSHPQEVSAALNVWRIVFAITVQFFYAPWVAKVGVQWVWGTAAFVEIWAFGLLFVLMAAGPVIRRYSLWPESIEEEPQRRHEEEDHAV</sequence>
<dbReference type="PROSITE" id="PS50850">
    <property type="entry name" value="MFS"/>
    <property type="match status" value="1"/>
</dbReference>
<gene>
    <name evidence="8" type="ORF">HII31_13060</name>
</gene>
<dbReference type="Proteomes" id="UP000660729">
    <property type="component" value="Unassembled WGS sequence"/>
</dbReference>
<feature type="transmembrane region" description="Helical" evidence="6">
    <location>
        <begin position="115"/>
        <end position="133"/>
    </location>
</feature>
<dbReference type="Gene3D" id="1.20.1250.20">
    <property type="entry name" value="MFS general substrate transporter like domains"/>
    <property type="match status" value="1"/>
</dbReference>
<evidence type="ECO:0000256" key="6">
    <source>
        <dbReference type="SAM" id="Phobius"/>
    </source>
</evidence>
<reference evidence="8" key="1">
    <citation type="submission" date="2020-04" db="EMBL/GenBank/DDBJ databases">
        <title>Draft genome resource of the tomato pathogen Pseudocercospora fuligena.</title>
        <authorList>
            <person name="Zaccaron A."/>
        </authorList>
    </citation>
    <scope>NUCLEOTIDE SEQUENCE</scope>
    <source>
        <strain evidence="8">PF001</strain>
    </source>
</reference>
<dbReference type="InterPro" id="IPR020846">
    <property type="entry name" value="MFS_dom"/>
</dbReference>
<evidence type="ECO:0000256" key="5">
    <source>
        <dbReference type="SAM" id="MobiDB-lite"/>
    </source>
</evidence>
<accession>A0A8H6VAZ3</accession>
<dbReference type="GO" id="GO:0022857">
    <property type="term" value="F:transmembrane transporter activity"/>
    <property type="evidence" value="ECO:0007669"/>
    <property type="project" value="InterPro"/>
</dbReference>
<feature type="transmembrane region" description="Helical" evidence="6">
    <location>
        <begin position="429"/>
        <end position="449"/>
    </location>
</feature>
<dbReference type="InterPro" id="IPR036259">
    <property type="entry name" value="MFS_trans_sf"/>
</dbReference>
<feature type="transmembrane region" description="Helical" evidence="6">
    <location>
        <begin position="309"/>
        <end position="342"/>
    </location>
</feature>
<dbReference type="PANTHER" id="PTHR23502:SF22">
    <property type="entry name" value="MAJOR FACILITATOR SUPERFAMILY (MFS) PROFILE DOMAIN-CONTAINING PROTEIN"/>
    <property type="match status" value="1"/>
</dbReference>
<evidence type="ECO:0000256" key="4">
    <source>
        <dbReference type="ARBA" id="ARBA00023136"/>
    </source>
</evidence>
<feature type="region of interest" description="Disordered" evidence="5">
    <location>
        <begin position="1"/>
        <end position="69"/>
    </location>
</feature>
<feature type="transmembrane region" description="Helical" evidence="6">
    <location>
        <begin position="362"/>
        <end position="380"/>
    </location>
</feature>
<evidence type="ECO:0000256" key="2">
    <source>
        <dbReference type="ARBA" id="ARBA00022692"/>
    </source>
</evidence>
<organism evidence="8 9">
    <name type="scientific">Pseudocercospora fuligena</name>
    <dbReference type="NCBI Taxonomy" id="685502"/>
    <lineage>
        <taxon>Eukaryota</taxon>
        <taxon>Fungi</taxon>
        <taxon>Dikarya</taxon>
        <taxon>Ascomycota</taxon>
        <taxon>Pezizomycotina</taxon>
        <taxon>Dothideomycetes</taxon>
        <taxon>Dothideomycetidae</taxon>
        <taxon>Mycosphaerellales</taxon>
        <taxon>Mycosphaerellaceae</taxon>
        <taxon>Pseudocercospora</taxon>
    </lineage>
</organism>
<feature type="transmembrane region" description="Helical" evidence="6">
    <location>
        <begin position="140"/>
        <end position="162"/>
    </location>
</feature>
<feature type="compositionally biased region" description="Basic and acidic residues" evidence="5">
    <location>
        <begin position="1"/>
        <end position="33"/>
    </location>
</feature>
<dbReference type="AlphaFoldDB" id="A0A8H6VAZ3"/>